<dbReference type="GO" id="GO:0009252">
    <property type="term" value="P:peptidoglycan biosynthetic process"/>
    <property type="evidence" value="ECO:0007669"/>
    <property type="project" value="UniProtKB-UniRule"/>
</dbReference>
<dbReference type="Gene3D" id="3.30.30.80">
    <property type="entry name" value="probable RNA-binding protein from clostridium symbiosum atcc 14940"/>
    <property type="match status" value="1"/>
</dbReference>
<dbReference type="Proteomes" id="UP000809273">
    <property type="component" value="Unassembled WGS sequence"/>
</dbReference>
<keyword evidence="1 6" id="KW-0963">Cytoplasm</keyword>
<comment type="similarity">
    <text evidence="6">Belongs to the KhpB RNA-binding protein family.</text>
</comment>
<dbReference type="AlphaFoldDB" id="A0A9D8KG41"/>
<evidence type="ECO:0000313" key="9">
    <source>
        <dbReference type="Proteomes" id="UP000809273"/>
    </source>
</evidence>
<dbReference type="Pfam" id="PF01424">
    <property type="entry name" value="R3H"/>
    <property type="match status" value="1"/>
</dbReference>
<dbReference type="InterPro" id="IPR038247">
    <property type="entry name" value="Jag_N_dom_sf"/>
</dbReference>
<comment type="subcellular location">
    <subcellularLocation>
        <location evidence="6">Cytoplasm</location>
    </subcellularLocation>
</comment>
<evidence type="ECO:0000256" key="3">
    <source>
        <dbReference type="ARBA" id="ARBA00022960"/>
    </source>
</evidence>
<dbReference type="InterPro" id="IPR015946">
    <property type="entry name" value="KH_dom-like_a/b"/>
</dbReference>
<dbReference type="CDD" id="cd02414">
    <property type="entry name" value="KH-II_Jag"/>
    <property type="match status" value="1"/>
</dbReference>
<dbReference type="NCBIfam" id="NF041568">
    <property type="entry name" value="Jag_EloR"/>
    <property type="match status" value="1"/>
</dbReference>
<feature type="region of interest" description="Jag_N domain" evidence="6">
    <location>
        <begin position="16"/>
        <end position="66"/>
    </location>
</feature>
<dbReference type="SMART" id="SM00393">
    <property type="entry name" value="R3H"/>
    <property type="match status" value="1"/>
</dbReference>
<dbReference type="PANTHER" id="PTHR35800:SF1">
    <property type="entry name" value="RNA-BINDING PROTEIN KHPB"/>
    <property type="match status" value="1"/>
</dbReference>
<dbReference type="PROSITE" id="PS51061">
    <property type="entry name" value="R3H"/>
    <property type="match status" value="1"/>
</dbReference>
<evidence type="ECO:0000256" key="1">
    <source>
        <dbReference type="ARBA" id="ARBA00022490"/>
    </source>
</evidence>
<dbReference type="SUPFAM" id="SSF82708">
    <property type="entry name" value="R3H domain"/>
    <property type="match status" value="1"/>
</dbReference>
<keyword evidence="5 6" id="KW-0961">Cell wall biogenesis/degradation</keyword>
<dbReference type="GO" id="GO:0003723">
    <property type="term" value="F:RNA binding"/>
    <property type="evidence" value="ECO:0007669"/>
    <property type="project" value="UniProtKB-UniRule"/>
</dbReference>
<dbReference type="Pfam" id="PF14804">
    <property type="entry name" value="Jag_N"/>
    <property type="match status" value="1"/>
</dbReference>
<accession>A0A9D8KG41</accession>
<keyword evidence="4 6" id="KW-0143">Chaperone</keyword>
<dbReference type="PANTHER" id="PTHR35800">
    <property type="entry name" value="PROTEIN JAG"/>
    <property type="match status" value="1"/>
</dbReference>
<organism evidence="8 9">
    <name type="scientific">Candidatus Zymogenus saltonus</name>
    <dbReference type="NCBI Taxonomy" id="2844893"/>
    <lineage>
        <taxon>Bacteria</taxon>
        <taxon>Deltaproteobacteria</taxon>
        <taxon>Candidatus Zymogenia</taxon>
        <taxon>Candidatus Zymogeniales</taxon>
        <taxon>Candidatus Zymogenaceae</taxon>
        <taxon>Candidatus Zymogenus</taxon>
    </lineage>
</organism>
<dbReference type="GO" id="GO:0005737">
    <property type="term" value="C:cytoplasm"/>
    <property type="evidence" value="ECO:0007669"/>
    <property type="project" value="UniProtKB-SubCell"/>
</dbReference>
<reference evidence="8" key="1">
    <citation type="journal article" date="2021" name="Environ. Microbiol.">
        <title>Genomic characterization of three novel Desulfobacterota classes expand the metabolic and phylogenetic diversity of the phylum.</title>
        <authorList>
            <person name="Murphy C.L."/>
            <person name="Biggerstaff J."/>
            <person name="Eichhorn A."/>
            <person name="Ewing E."/>
            <person name="Shahan R."/>
            <person name="Soriano D."/>
            <person name="Stewart S."/>
            <person name="VanMol K."/>
            <person name="Walker R."/>
            <person name="Walters P."/>
            <person name="Elshahed M.S."/>
            <person name="Youssef N.H."/>
        </authorList>
    </citation>
    <scope>NUCLEOTIDE SEQUENCE</scope>
    <source>
        <strain evidence="8">Zod_Metabat.24</strain>
    </source>
</reference>
<name>A0A9D8KG41_9DELT</name>
<gene>
    <name evidence="6" type="primary">khpB</name>
    <name evidence="6" type="synonym">eloR</name>
    <name evidence="8" type="ORF">JW984_10120</name>
</gene>
<dbReference type="InterPro" id="IPR038008">
    <property type="entry name" value="Jag_KH"/>
</dbReference>
<evidence type="ECO:0000256" key="4">
    <source>
        <dbReference type="ARBA" id="ARBA00023186"/>
    </source>
</evidence>
<dbReference type="HAMAP" id="MF_00867">
    <property type="entry name" value="KhpB"/>
    <property type="match status" value="1"/>
</dbReference>
<comment type="caution">
    <text evidence="8">The sequence shown here is derived from an EMBL/GenBank/DDBJ whole genome shotgun (WGS) entry which is preliminary data.</text>
</comment>
<evidence type="ECO:0000313" key="8">
    <source>
        <dbReference type="EMBL" id="MBN1573538.1"/>
    </source>
</evidence>
<dbReference type="Pfam" id="PF13083">
    <property type="entry name" value="KH_KhpA-B"/>
    <property type="match status" value="1"/>
</dbReference>
<dbReference type="Gene3D" id="3.30.1370.50">
    <property type="entry name" value="R3H-like domain"/>
    <property type="match status" value="1"/>
</dbReference>
<dbReference type="SMART" id="SM01245">
    <property type="entry name" value="Jag_N"/>
    <property type="match status" value="1"/>
</dbReference>
<feature type="domain" description="R3H" evidence="7">
    <location>
        <begin position="153"/>
        <end position="219"/>
    </location>
</feature>
<evidence type="ECO:0000256" key="5">
    <source>
        <dbReference type="ARBA" id="ARBA00023316"/>
    </source>
</evidence>
<comment type="function">
    <text evidence="6">A probable RNA chaperone. Forms a complex with KhpA which binds to cellular RNA and controls its expression. Plays a role in peptidoglycan (PG) homeostasis and cell length regulation.</text>
</comment>
<evidence type="ECO:0000259" key="7">
    <source>
        <dbReference type="PROSITE" id="PS51061"/>
    </source>
</evidence>
<evidence type="ECO:0000256" key="6">
    <source>
        <dbReference type="HAMAP-Rule" id="MF_00867"/>
    </source>
</evidence>
<dbReference type="GO" id="GO:0008360">
    <property type="term" value="P:regulation of cell shape"/>
    <property type="evidence" value="ECO:0007669"/>
    <property type="project" value="UniProtKB-KW"/>
</dbReference>
<dbReference type="InterPro" id="IPR034079">
    <property type="entry name" value="R3H_KhpB"/>
</dbReference>
<dbReference type="CDD" id="cd02644">
    <property type="entry name" value="R3H_jag"/>
    <property type="match status" value="1"/>
</dbReference>
<dbReference type="EMBL" id="JAFGIX010000052">
    <property type="protein sequence ID" value="MBN1573538.1"/>
    <property type="molecule type" value="Genomic_DNA"/>
</dbReference>
<dbReference type="GO" id="GO:0071555">
    <property type="term" value="P:cell wall organization"/>
    <property type="evidence" value="ECO:0007669"/>
    <property type="project" value="UniProtKB-KW"/>
</dbReference>
<dbReference type="InterPro" id="IPR039247">
    <property type="entry name" value="KhpB"/>
</dbReference>
<proteinExistence type="inferred from homology"/>
<dbReference type="InterPro" id="IPR032782">
    <property type="entry name" value="KhpB_N"/>
</dbReference>
<protein>
    <recommendedName>
        <fullName evidence="6">RNA-binding protein KhpB</fullName>
    </recommendedName>
    <alternativeName>
        <fullName evidence="6">RNA-binding protein EloR</fullName>
    </alternativeName>
</protein>
<sequence length="220" mass="24565">MDSNDHAGQNEDLGIVVTGVDLEDALKSAAGQLGLDRNSMEYRVIDSGAGGIFGLLGKKKITIRAWEADSQRALRDAIEFLSEILRKMKIGARVEGVEDEDGLNLNIRGESEGLVIGRRGQTLDALQYITNRYIQRIHEGRIRVVIDSEGYRSRREQSIRKIAISLGKKAKRLGKPVAAEPMGSVERRLFHLALKTDKELKTESRGEGEKRKVIIYPVKR</sequence>
<keyword evidence="2 6" id="KW-0694">RNA-binding</keyword>
<dbReference type="InterPro" id="IPR036867">
    <property type="entry name" value="R3H_dom_sf"/>
</dbReference>
<comment type="subunit">
    <text evidence="6">Forms a complex with KhpA.</text>
</comment>
<dbReference type="InterPro" id="IPR001374">
    <property type="entry name" value="R3H_dom"/>
</dbReference>
<comment type="domain">
    <text evidence="6">Has an N-terminal Jag-N domain and 2 RNA-binding domains (KH and R3H).</text>
</comment>
<keyword evidence="3 6" id="KW-0133">Cell shape</keyword>
<evidence type="ECO:0000256" key="2">
    <source>
        <dbReference type="ARBA" id="ARBA00022884"/>
    </source>
</evidence>
<dbReference type="Gene3D" id="3.30.300.20">
    <property type="match status" value="1"/>
</dbReference>
<reference evidence="8" key="2">
    <citation type="submission" date="2021-01" db="EMBL/GenBank/DDBJ databases">
        <authorList>
            <person name="Hahn C.R."/>
            <person name="Youssef N.H."/>
            <person name="Elshahed M."/>
        </authorList>
    </citation>
    <scope>NUCLEOTIDE SEQUENCE</scope>
    <source>
        <strain evidence="8">Zod_Metabat.24</strain>
    </source>
</reference>